<organism evidence="3 4">
    <name type="scientific">Pseudomonas piscis</name>
    <dbReference type="NCBI Taxonomy" id="2614538"/>
    <lineage>
        <taxon>Bacteria</taxon>
        <taxon>Pseudomonadati</taxon>
        <taxon>Pseudomonadota</taxon>
        <taxon>Gammaproteobacteria</taxon>
        <taxon>Pseudomonadales</taxon>
        <taxon>Pseudomonadaceae</taxon>
        <taxon>Pseudomonas</taxon>
    </lineage>
</organism>
<dbReference type="InterPro" id="IPR029058">
    <property type="entry name" value="AB_hydrolase_fold"/>
</dbReference>
<evidence type="ECO:0000259" key="2">
    <source>
        <dbReference type="Pfam" id="PF12146"/>
    </source>
</evidence>
<dbReference type="SUPFAM" id="SSF53474">
    <property type="entry name" value="alpha/beta-Hydrolases"/>
    <property type="match status" value="1"/>
</dbReference>
<evidence type="ECO:0000256" key="1">
    <source>
        <dbReference type="SAM" id="MobiDB-lite"/>
    </source>
</evidence>
<dbReference type="AlphaFoldDB" id="A0A7X1PJD3"/>
<evidence type="ECO:0000313" key="3">
    <source>
        <dbReference type="EMBL" id="MQA53211.1"/>
    </source>
</evidence>
<gene>
    <name evidence="3" type="ORF">GDH07_07715</name>
</gene>
<accession>A0A7X1PJD3</accession>
<dbReference type="RefSeq" id="WP_152897068.1">
    <property type="nucleotide sequence ID" value="NZ_WHUV01000001.1"/>
</dbReference>
<sequence length="336" mass="37579">MSYQDQTQWQDIQAFLPAAYRIDAENAPQEEYWPWRGHQVHLDRFVNPTAPAKVILFHGVGTNGRQMSTIVGLPLSRQGLETVAIDMPGYGETRVAPGAQVRYDTWVELAHEFIEHERRRDPRPIFLYGLSAGGMLTYHAAAMNQKVAGIIGMTFLDQRLALVREQTALTPLLGRLGGPLMHALAGTPLAGMKMPMWLASKMHTLVNDRAALKTCLRDRTSAGNWASLRFLSSYLHYVPVVAPQDFQACPVLLTQPAADRWTPLELSQPFLERLARVEVQIRMLENAGHYPLEEPGLTQMNQAILQFIETVLASTGDPTTAPPARQQLPEPLDRRS</sequence>
<dbReference type="Proteomes" id="UP000486534">
    <property type="component" value="Unassembled WGS sequence"/>
</dbReference>
<dbReference type="InterPro" id="IPR022742">
    <property type="entry name" value="Hydrolase_4"/>
</dbReference>
<dbReference type="Pfam" id="PF12146">
    <property type="entry name" value="Hydrolase_4"/>
    <property type="match status" value="1"/>
</dbReference>
<dbReference type="Gene3D" id="3.40.50.1820">
    <property type="entry name" value="alpha/beta hydrolase"/>
    <property type="match status" value="1"/>
</dbReference>
<keyword evidence="3" id="KW-0378">Hydrolase</keyword>
<dbReference type="EMBL" id="WHUV01000001">
    <property type="protein sequence ID" value="MQA53211.1"/>
    <property type="molecule type" value="Genomic_DNA"/>
</dbReference>
<comment type="caution">
    <text evidence="3">The sequence shown here is derived from an EMBL/GenBank/DDBJ whole genome shotgun (WGS) entry which is preliminary data.</text>
</comment>
<dbReference type="GO" id="GO:0016787">
    <property type="term" value="F:hydrolase activity"/>
    <property type="evidence" value="ECO:0007669"/>
    <property type="project" value="UniProtKB-KW"/>
</dbReference>
<evidence type="ECO:0000313" key="4">
    <source>
        <dbReference type="Proteomes" id="UP000486534"/>
    </source>
</evidence>
<proteinExistence type="predicted"/>
<feature type="region of interest" description="Disordered" evidence="1">
    <location>
        <begin position="315"/>
        <end position="336"/>
    </location>
</feature>
<protein>
    <submittedName>
        <fullName evidence="3">Alpha/beta fold hydrolase</fullName>
    </submittedName>
</protein>
<feature type="domain" description="Serine aminopeptidase S33" evidence="2">
    <location>
        <begin position="52"/>
        <end position="295"/>
    </location>
</feature>
<dbReference type="PANTHER" id="PTHR46438">
    <property type="entry name" value="ALPHA/BETA-HYDROLASES SUPERFAMILY PROTEIN"/>
    <property type="match status" value="1"/>
</dbReference>
<reference evidence="3 4" key="1">
    <citation type="submission" date="2019-10" db="EMBL/GenBank/DDBJ databases">
        <title>Pseudomonas dajingensis sp. nov., isolated from the profound head ulcers of farmed Murray cod (Maccullochella peelii peelii).</title>
        <authorList>
            <person name="Liu Y."/>
        </authorList>
    </citation>
    <scope>NUCLEOTIDE SEQUENCE [LARGE SCALE GENOMIC DNA]</scope>
    <source>
        <strain evidence="3 4">MC042</strain>
    </source>
</reference>
<name>A0A7X1PJD3_9PSED</name>